<dbReference type="Pfam" id="PF00400">
    <property type="entry name" value="WD40"/>
    <property type="match status" value="2"/>
</dbReference>
<evidence type="ECO:0000256" key="6">
    <source>
        <dbReference type="ARBA" id="ARBA00022679"/>
    </source>
</evidence>
<sequence>MLNLICEVSGEVPQQAVASSKSGIIYEKRLITAYIAENHKDPVNGEDLEIEDLIDLKSARISAPRPPTLTSIPSLLSTFQNEWDALAIETFTLRQHLQQTRQELTTALYQHDAAVRVIARLTKERDQAREALSKITISTNRVNIEDSMQIDPQGLPLELCTKVDETQERLSKTRRKRPIPTDWADFETISKFETSFVSEPLYSNTNFLAVNDTTQLAIIGGTEGVVGIYSIAENKIQQTIEVGYPITDGIWFADYPVISTSSGLVKVLGIDELSFTLHNGSANHLALHPCGDILASVGVDRSFVLYDLASKKSICQIFTDSELLTVAFHPDGHLLAVGGNDGQIKLFHIKTCENAANFALDGPVKDLAFSENGIWFSAVAKNSSHTTVFDLRKEGKAAEAKVLDIEGHADCIRWDYTGQYLAACGSKGIKIFKYIKSSKSWSDETILEVPATALAWGSEAKSLLTISSDGIIKLLK</sequence>
<keyword evidence="11" id="KW-0413">Isomerase</keyword>
<dbReference type="InterPro" id="IPR024977">
    <property type="entry name" value="Apc4-like_WD40_dom"/>
</dbReference>
<evidence type="ECO:0000256" key="3">
    <source>
        <dbReference type="ARBA" id="ARBA00006388"/>
    </source>
</evidence>
<evidence type="ECO:0000256" key="13">
    <source>
        <dbReference type="ARBA" id="ARBA00023204"/>
    </source>
</evidence>
<dbReference type="Proteomes" id="UP000237438">
    <property type="component" value="Unassembled WGS sequence"/>
</dbReference>
<keyword evidence="13 16" id="KW-0234">DNA repair</keyword>
<comment type="pathway">
    <text evidence="2 16">Protein modification; protein ubiquitination.</text>
</comment>
<evidence type="ECO:0000313" key="20">
    <source>
        <dbReference type="Proteomes" id="UP000237438"/>
    </source>
</evidence>
<dbReference type="STRING" id="225359.A0A2S4PVV5"/>
<organism evidence="19 20">
    <name type="scientific">Erysiphe pulchra</name>
    <dbReference type="NCBI Taxonomy" id="225359"/>
    <lineage>
        <taxon>Eukaryota</taxon>
        <taxon>Fungi</taxon>
        <taxon>Dikarya</taxon>
        <taxon>Ascomycota</taxon>
        <taxon>Pezizomycotina</taxon>
        <taxon>Leotiomycetes</taxon>
        <taxon>Erysiphales</taxon>
        <taxon>Erysiphaceae</taxon>
        <taxon>Erysiphe</taxon>
    </lineage>
</organism>
<keyword evidence="17" id="KW-0175">Coiled coil</keyword>
<dbReference type="EC" id="2.3.2.27" evidence="16"/>
<evidence type="ECO:0000256" key="5">
    <source>
        <dbReference type="ARBA" id="ARBA00022664"/>
    </source>
</evidence>
<dbReference type="UniPathway" id="UPA00143"/>
<dbReference type="PANTHER" id="PTHR43995">
    <property type="entry name" value="PRE-MRNA-PROCESSING FACTOR 19"/>
    <property type="match status" value="1"/>
</dbReference>
<keyword evidence="14 16" id="KW-0539">Nucleus</keyword>
<evidence type="ECO:0000256" key="17">
    <source>
        <dbReference type="SAM" id="Coils"/>
    </source>
</evidence>
<dbReference type="GO" id="GO:0000974">
    <property type="term" value="C:Prp19 complex"/>
    <property type="evidence" value="ECO:0007669"/>
    <property type="project" value="UniProtKB-UniRule"/>
</dbReference>
<comment type="subcellular location">
    <subcellularLocation>
        <location evidence="1 16">Nucleus</location>
    </subcellularLocation>
</comment>
<evidence type="ECO:0000256" key="1">
    <source>
        <dbReference type="ARBA" id="ARBA00004123"/>
    </source>
</evidence>
<dbReference type="CDD" id="cd16656">
    <property type="entry name" value="RING-Ubox_PRP19"/>
    <property type="match status" value="1"/>
</dbReference>
<dbReference type="InterPro" id="IPR013915">
    <property type="entry name" value="Prp19_cc"/>
</dbReference>
<dbReference type="GO" id="GO:0061630">
    <property type="term" value="F:ubiquitin protein ligase activity"/>
    <property type="evidence" value="ECO:0007669"/>
    <property type="project" value="UniProtKB-UniRule"/>
</dbReference>
<dbReference type="PROSITE" id="PS50082">
    <property type="entry name" value="WD_REPEATS_2"/>
    <property type="match status" value="1"/>
</dbReference>
<evidence type="ECO:0000256" key="10">
    <source>
        <dbReference type="ARBA" id="ARBA00022786"/>
    </source>
</evidence>
<dbReference type="Gene3D" id="2.130.10.10">
    <property type="entry name" value="YVTN repeat-like/Quinoprotein amine dehydrogenase"/>
    <property type="match status" value="1"/>
</dbReference>
<gene>
    <name evidence="19" type="ORF">EPUL_002659</name>
</gene>
<dbReference type="InterPro" id="IPR038959">
    <property type="entry name" value="Prp19"/>
</dbReference>
<dbReference type="GO" id="GO:0000398">
    <property type="term" value="P:mRNA splicing, via spliceosome"/>
    <property type="evidence" value="ECO:0007669"/>
    <property type="project" value="InterPro"/>
</dbReference>
<keyword evidence="12 16" id="KW-0508">mRNA splicing</keyword>
<feature type="coiled-coil region" evidence="17">
    <location>
        <begin position="111"/>
        <end position="138"/>
    </location>
</feature>
<keyword evidence="4 15" id="KW-0853">WD repeat</keyword>
<dbReference type="Pfam" id="PF08606">
    <property type="entry name" value="Prp19"/>
    <property type="match status" value="1"/>
</dbReference>
<protein>
    <recommendedName>
        <fullName evidence="16">Pre-mRNA-processing factor 19</fullName>
        <ecNumber evidence="16">2.3.2.27</ecNumber>
    </recommendedName>
</protein>
<dbReference type="GO" id="GO:0006281">
    <property type="term" value="P:DNA repair"/>
    <property type="evidence" value="ECO:0007669"/>
    <property type="project" value="UniProtKB-KW"/>
</dbReference>
<evidence type="ECO:0000256" key="7">
    <source>
        <dbReference type="ARBA" id="ARBA00022728"/>
    </source>
</evidence>
<evidence type="ECO:0000256" key="8">
    <source>
        <dbReference type="ARBA" id="ARBA00022737"/>
    </source>
</evidence>
<evidence type="ECO:0000256" key="11">
    <source>
        <dbReference type="ARBA" id="ARBA00023110"/>
    </source>
</evidence>
<dbReference type="SUPFAM" id="SSF57850">
    <property type="entry name" value="RING/U-box"/>
    <property type="match status" value="1"/>
</dbReference>
<dbReference type="InterPro" id="IPR015943">
    <property type="entry name" value="WD40/YVTN_repeat-like_dom_sf"/>
</dbReference>
<dbReference type="GO" id="GO:0005737">
    <property type="term" value="C:cytoplasm"/>
    <property type="evidence" value="ECO:0007669"/>
    <property type="project" value="TreeGrafter"/>
</dbReference>
<dbReference type="SMART" id="SM00504">
    <property type="entry name" value="Ubox"/>
    <property type="match status" value="1"/>
</dbReference>
<evidence type="ECO:0000256" key="14">
    <source>
        <dbReference type="ARBA" id="ARBA00023242"/>
    </source>
</evidence>
<keyword evidence="5 16" id="KW-0507">mRNA processing</keyword>
<evidence type="ECO:0000256" key="2">
    <source>
        <dbReference type="ARBA" id="ARBA00004906"/>
    </source>
</evidence>
<comment type="similarity">
    <text evidence="3 16">Belongs to the WD repeat PRP19 family.</text>
</comment>
<comment type="function">
    <text evidence="16">Ubiquitin-protein ligase which is mainly involved pre-mRNA splicing and DNA repair. Required for pre-mRNA splicing as component of the spliceosome.</text>
</comment>
<keyword evidence="20" id="KW-1185">Reference proteome</keyword>
<dbReference type="InterPro" id="IPR001680">
    <property type="entry name" value="WD40_rpt"/>
</dbReference>
<accession>A0A2S4PVV5</accession>
<evidence type="ECO:0000259" key="18">
    <source>
        <dbReference type="SMART" id="SM00504"/>
    </source>
</evidence>
<dbReference type="AlphaFoldDB" id="A0A2S4PVV5"/>
<dbReference type="OrthoDB" id="687049at2759"/>
<dbReference type="InterPro" id="IPR013083">
    <property type="entry name" value="Znf_RING/FYVE/PHD"/>
</dbReference>
<comment type="subunit">
    <text evidence="16">Homotetramer.</text>
</comment>
<evidence type="ECO:0000256" key="4">
    <source>
        <dbReference type="ARBA" id="ARBA00022574"/>
    </source>
</evidence>
<keyword evidence="11" id="KW-0697">Rotamase</keyword>
<comment type="catalytic activity">
    <reaction evidence="16">
        <text>S-ubiquitinyl-[E2 ubiquitin-conjugating enzyme]-L-cysteine + [acceptor protein]-L-lysine = [E2 ubiquitin-conjugating enzyme]-L-cysteine + N(6)-ubiquitinyl-[acceptor protein]-L-lysine.</text>
        <dbReference type="EC" id="2.3.2.27"/>
    </reaction>
</comment>
<evidence type="ECO:0000256" key="15">
    <source>
        <dbReference type="PROSITE-ProRule" id="PRU00221"/>
    </source>
</evidence>
<dbReference type="InterPro" id="IPR003613">
    <property type="entry name" value="Ubox_domain"/>
</dbReference>
<dbReference type="EMBL" id="PEDP01000401">
    <property type="protein sequence ID" value="POS86142.1"/>
    <property type="molecule type" value="Genomic_DNA"/>
</dbReference>
<evidence type="ECO:0000256" key="12">
    <source>
        <dbReference type="ARBA" id="ARBA00023187"/>
    </source>
</evidence>
<keyword evidence="9 16" id="KW-0227">DNA damage</keyword>
<evidence type="ECO:0000256" key="16">
    <source>
        <dbReference type="RuleBase" id="RU367101"/>
    </source>
</evidence>
<dbReference type="GO" id="GO:0003755">
    <property type="term" value="F:peptidyl-prolyl cis-trans isomerase activity"/>
    <property type="evidence" value="ECO:0007669"/>
    <property type="project" value="UniProtKB-KW"/>
</dbReference>
<reference evidence="19 20" key="1">
    <citation type="submission" date="2017-10" db="EMBL/GenBank/DDBJ databases">
        <title>Development of genomic resources for the powdery mildew, Erysiphe pulchra.</title>
        <authorList>
            <person name="Wadl P.A."/>
            <person name="Mack B.M."/>
            <person name="Moore G."/>
            <person name="Beltz S.B."/>
        </authorList>
    </citation>
    <scope>NUCLEOTIDE SEQUENCE [LARGE SCALE GENOMIC DNA]</scope>
    <source>
        <strain evidence="19">Cflorida</strain>
    </source>
</reference>
<dbReference type="InterPro" id="IPR055340">
    <property type="entry name" value="RING-Ubox_PRP19"/>
</dbReference>
<dbReference type="Gene3D" id="3.30.40.10">
    <property type="entry name" value="Zinc/RING finger domain, C3HC4 (zinc finger)"/>
    <property type="match status" value="1"/>
</dbReference>
<evidence type="ECO:0000313" key="19">
    <source>
        <dbReference type="EMBL" id="POS86142.1"/>
    </source>
</evidence>
<dbReference type="SMART" id="SM00320">
    <property type="entry name" value="WD40"/>
    <property type="match status" value="4"/>
</dbReference>
<dbReference type="PANTHER" id="PTHR43995:SF1">
    <property type="entry name" value="PRE-MRNA-PROCESSING FACTOR 19"/>
    <property type="match status" value="1"/>
</dbReference>
<comment type="caution">
    <text evidence="19">The sequence shown here is derived from an EMBL/GenBank/DDBJ whole genome shotgun (WGS) entry which is preliminary data.</text>
</comment>
<dbReference type="InterPro" id="IPR036322">
    <property type="entry name" value="WD40_repeat_dom_sf"/>
</dbReference>
<proteinExistence type="inferred from homology"/>
<keyword evidence="7 16" id="KW-0747">Spliceosome</keyword>
<feature type="repeat" description="WD" evidence="15">
    <location>
        <begin position="323"/>
        <end position="357"/>
    </location>
</feature>
<dbReference type="GO" id="GO:0071006">
    <property type="term" value="C:U2-type catalytic step 1 spliceosome"/>
    <property type="evidence" value="ECO:0007669"/>
    <property type="project" value="TreeGrafter"/>
</dbReference>
<feature type="domain" description="U-box" evidence="18">
    <location>
        <begin position="3"/>
        <end position="69"/>
    </location>
</feature>
<keyword evidence="8" id="KW-0677">Repeat</keyword>
<dbReference type="GO" id="GO:0070534">
    <property type="term" value="P:protein K63-linked ubiquitination"/>
    <property type="evidence" value="ECO:0007669"/>
    <property type="project" value="UniProtKB-UniRule"/>
</dbReference>
<dbReference type="FunFam" id="3.30.40.10:FF:000027">
    <property type="entry name" value="Pre-mRNA-processing factor 19, putative"/>
    <property type="match status" value="1"/>
</dbReference>
<dbReference type="Pfam" id="PF12894">
    <property type="entry name" value="ANAPC4_WD40"/>
    <property type="match status" value="1"/>
</dbReference>
<dbReference type="SUPFAM" id="SSF50978">
    <property type="entry name" value="WD40 repeat-like"/>
    <property type="match status" value="1"/>
</dbReference>
<evidence type="ECO:0000256" key="9">
    <source>
        <dbReference type="ARBA" id="ARBA00022763"/>
    </source>
</evidence>
<name>A0A2S4PVV5_9PEZI</name>
<keyword evidence="6 16" id="KW-0808">Transferase</keyword>
<keyword evidence="10 16" id="KW-0833">Ubl conjugation pathway</keyword>